<dbReference type="SMART" id="SM00028">
    <property type="entry name" value="TPR"/>
    <property type="match status" value="3"/>
</dbReference>
<dbReference type="EMBL" id="JBHLUH010000070">
    <property type="protein sequence ID" value="MFC0532365.1"/>
    <property type="molecule type" value="Genomic_DNA"/>
</dbReference>
<reference evidence="2 3" key="1">
    <citation type="submission" date="2024-09" db="EMBL/GenBank/DDBJ databases">
        <authorList>
            <person name="Sun Q."/>
            <person name="Mori K."/>
        </authorList>
    </citation>
    <scope>NUCLEOTIDE SEQUENCE [LARGE SCALE GENOMIC DNA]</scope>
    <source>
        <strain evidence="2 3">TBRC 3947</strain>
    </source>
</reference>
<evidence type="ECO:0000313" key="3">
    <source>
        <dbReference type="Proteomes" id="UP001589867"/>
    </source>
</evidence>
<sequence>MYPSPPSSSARRSPARSRRRGPCARRSWPGCTALGVTRQLTGELEGAAIALAEARDIYQDVGSRLGSAEVNNALGVLLLHQGQTPTALEHHNAALHAANEAQNSLEEANALRGIASCLHALDKPAESISHLRQALEIYSAHVKTTESRNTSLIQEGSSAAFRSVPIGVVRTVGRWRVR</sequence>
<evidence type="ECO:0000313" key="2">
    <source>
        <dbReference type="EMBL" id="MFC0532365.1"/>
    </source>
</evidence>
<protein>
    <submittedName>
        <fullName evidence="2">Tetratricopeptide repeat protein</fullName>
    </submittedName>
</protein>
<dbReference type="SUPFAM" id="SSF48452">
    <property type="entry name" value="TPR-like"/>
    <property type="match status" value="1"/>
</dbReference>
<feature type="compositionally biased region" description="Basic residues" evidence="1">
    <location>
        <begin position="13"/>
        <end position="23"/>
    </location>
</feature>
<proteinExistence type="predicted"/>
<dbReference type="Proteomes" id="UP001589867">
    <property type="component" value="Unassembled WGS sequence"/>
</dbReference>
<dbReference type="Pfam" id="PF13424">
    <property type="entry name" value="TPR_12"/>
    <property type="match status" value="1"/>
</dbReference>
<comment type="caution">
    <text evidence="2">The sequence shown here is derived from an EMBL/GenBank/DDBJ whole genome shotgun (WGS) entry which is preliminary data.</text>
</comment>
<name>A0ABV6MCD4_9ACTN</name>
<dbReference type="Gene3D" id="1.25.40.10">
    <property type="entry name" value="Tetratricopeptide repeat domain"/>
    <property type="match status" value="1"/>
</dbReference>
<feature type="region of interest" description="Disordered" evidence="1">
    <location>
        <begin position="1"/>
        <end position="25"/>
    </location>
</feature>
<dbReference type="RefSeq" id="WP_377258336.1">
    <property type="nucleotide sequence ID" value="NZ_JBHLUH010000070.1"/>
</dbReference>
<keyword evidence="3" id="KW-1185">Reference proteome</keyword>
<gene>
    <name evidence="2" type="ORF">ACFFIA_32440</name>
</gene>
<dbReference type="InterPro" id="IPR019734">
    <property type="entry name" value="TPR_rpt"/>
</dbReference>
<accession>A0ABV6MCD4</accession>
<evidence type="ECO:0000256" key="1">
    <source>
        <dbReference type="SAM" id="MobiDB-lite"/>
    </source>
</evidence>
<dbReference type="InterPro" id="IPR011990">
    <property type="entry name" value="TPR-like_helical_dom_sf"/>
</dbReference>
<organism evidence="2 3">
    <name type="scientific">Phytohabitans kaempferiae</name>
    <dbReference type="NCBI Taxonomy" id="1620943"/>
    <lineage>
        <taxon>Bacteria</taxon>
        <taxon>Bacillati</taxon>
        <taxon>Actinomycetota</taxon>
        <taxon>Actinomycetes</taxon>
        <taxon>Micromonosporales</taxon>
        <taxon>Micromonosporaceae</taxon>
    </lineage>
</organism>